<evidence type="ECO:0000313" key="3">
    <source>
        <dbReference type="EMBL" id="KAH6587121.1"/>
    </source>
</evidence>
<feature type="signal peptide" evidence="2">
    <location>
        <begin position="1"/>
        <end position="19"/>
    </location>
</feature>
<accession>A0ABQ8F2M3</accession>
<evidence type="ECO:0000313" key="4">
    <source>
        <dbReference type="EMBL" id="KAH6589565.1"/>
    </source>
</evidence>
<evidence type="ECO:0000256" key="1">
    <source>
        <dbReference type="SAM" id="MobiDB-lite"/>
    </source>
</evidence>
<dbReference type="EMBL" id="JAFCIX010000447">
    <property type="protein sequence ID" value="KAH6589565.1"/>
    <property type="molecule type" value="Genomic_DNA"/>
</dbReference>
<gene>
    <name evidence="3" type="ORF">BASA50_001400</name>
    <name evidence="4" type="ORF">BASA50_009976</name>
    <name evidence="5" type="ORF">BASA50_009978</name>
</gene>
<dbReference type="Proteomes" id="UP001648503">
    <property type="component" value="Unassembled WGS sequence"/>
</dbReference>
<proteinExistence type="predicted"/>
<keyword evidence="2" id="KW-0732">Signal</keyword>
<dbReference type="EMBL" id="JAFCIX010000447">
    <property type="protein sequence ID" value="KAH6589567.1"/>
    <property type="molecule type" value="Genomic_DNA"/>
</dbReference>
<reference evidence="4 6" key="1">
    <citation type="submission" date="2021-02" db="EMBL/GenBank/DDBJ databases">
        <title>Variation within the Batrachochytrium salamandrivorans European outbreak.</title>
        <authorList>
            <person name="Kelly M."/>
            <person name="Pasmans F."/>
            <person name="Shea T.P."/>
            <person name="Munoz J.F."/>
            <person name="Carranza S."/>
            <person name="Cuomo C.A."/>
            <person name="Martel A."/>
        </authorList>
    </citation>
    <scope>NUCLEOTIDE SEQUENCE [LARGE SCALE GENOMIC DNA]</scope>
    <source>
        <strain evidence="4 6">AMFP18/2</strain>
    </source>
</reference>
<feature type="region of interest" description="Disordered" evidence="1">
    <location>
        <begin position="64"/>
        <end position="83"/>
    </location>
</feature>
<evidence type="ECO:0000256" key="2">
    <source>
        <dbReference type="SAM" id="SignalP"/>
    </source>
</evidence>
<organism evidence="4 6">
    <name type="scientific">Batrachochytrium salamandrivorans</name>
    <dbReference type="NCBI Taxonomy" id="1357716"/>
    <lineage>
        <taxon>Eukaryota</taxon>
        <taxon>Fungi</taxon>
        <taxon>Fungi incertae sedis</taxon>
        <taxon>Chytridiomycota</taxon>
        <taxon>Chytridiomycota incertae sedis</taxon>
        <taxon>Chytridiomycetes</taxon>
        <taxon>Rhizophydiales</taxon>
        <taxon>Rhizophydiales incertae sedis</taxon>
        <taxon>Batrachochytrium</taxon>
    </lineage>
</organism>
<protein>
    <submittedName>
        <fullName evidence="4">Uncharacterized protein</fullName>
    </submittedName>
</protein>
<evidence type="ECO:0000313" key="6">
    <source>
        <dbReference type="Proteomes" id="UP001648503"/>
    </source>
</evidence>
<sequence>MLLSISLISITMLSAVVNAQYGGYGAGSQYTQQVQKYGQPSYQQTQQYSQPGFRPWQQPIQSNYQQWQQPTQPGSGQWQQNGGSAFQDYQQQSSYTQAVSPSDECGRISEEYDVIPFETWGRMTESMKIAWGQQGCDQKMCVYWAKKYNVPSFENGGQLPFDLLPIWNNRQMECGFRTGPYTTAQCKAASERFNTRPLGIWGNMPNYARTLWTQGNCDVKMCGIWKEKYGVIKGQTYGSLPVDFKNIWDDSRLLCTNKI</sequence>
<dbReference type="EMBL" id="JAFCIX010000568">
    <property type="protein sequence ID" value="KAH6587121.1"/>
    <property type="molecule type" value="Genomic_DNA"/>
</dbReference>
<comment type="caution">
    <text evidence="4">The sequence shown here is derived from an EMBL/GenBank/DDBJ whole genome shotgun (WGS) entry which is preliminary data.</text>
</comment>
<keyword evidence="6" id="KW-1185">Reference proteome</keyword>
<evidence type="ECO:0000313" key="5">
    <source>
        <dbReference type="EMBL" id="KAH6589567.1"/>
    </source>
</evidence>
<name>A0ABQ8F2M3_9FUNG</name>
<feature type="chain" id="PRO_5045031059" evidence="2">
    <location>
        <begin position="20"/>
        <end position="259"/>
    </location>
</feature>